<accession>A0A918U2T3</accession>
<sequence>MLGVFAHPDDENGQLGMLGMRCHARSDTHVPASCPLCRAPAQVRSVNPVTARNEASPWRHLLPQPGPALPLAGGVLAQQAASGARTAIVTTTWAHDTTRAAELAAGLAILGAGEPRLLGYRDARNPSAAPGRPVGAR</sequence>
<dbReference type="SUPFAM" id="SSF102588">
    <property type="entry name" value="LmbE-like"/>
    <property type="match status" value="1"/>
</dbReference>
<evidence type="ECO:0000313" key="1">
    <source>
        <dbReference type="EMBL" id="GGX82905.1"/>
    </source>
</evidence>
<dbReference type="InterPro" id="IPR024078">
    <property type="entry name" value="LmbE-like_dom_sf"/>
</dbReference>
<evidence type="ECO:0008006" key="3">
    <source>
        <dbReference type="Google" id="ProtNLM"/>
    </source>
</evidence>
<keyword evidence="2" id="KW-1185">Reference proteome</keyword>
<evidence type="ECO:0000313" key="2">
    <source>
        <dbReference type="Proteomes" id="UP000645555"/>
    </source>
</evidence>
<protein>
    <recommendedName>
        <fullName evidence="3">LmbE family protein</fullName>
    </recommendedName>
</protein>
<reference evidence="1" key="2">
    <citation type="submission" date="2020-09" db="EMBL/GenBank/DDBJ databases">
        <authorList>
            <person name="Sun Q."/>
            <person name="Ohkuma M."/>
        </authorList>
    </citation>
    <scope>NUCLEOTIDE SEQUENCE</scope>
    <source>
        <strain evidence="1">JCM 4956</strain>
    </source>
</reference>
<dbReference type="Gene3D" id="3.40.50.10320">
    <property type="entry name" value="LmbE-like"/>
    <property type="match status" value="1"/>
</dbReference>
<proteinExistence type="predicted"/>
<reference evidence="1" key="1">
    <citation type="journal article" date="2014" name="Int. J. Syst. Evol. Microbiol.">
        <title>Complete genome sequence of Corynebacterium casei LMG S-19264T (=DSM 44701T), isolated from a smear-ripened cheese.</title>
        <authorList>
            <consortium name="US DOE Joint Genome Institute (JGI-PGF)"/>
            <person name="Walter F."/>
            <person name="Albersmeier A."/>
            <person name="Kalinowski J."/>
            <person name="Ruckert C."/>
        </authorList>
    </citation>
    <scope>NUCLEOTIDE SEQUENCE</scope>
    <source>
        <strain evidence="1">JCM 4956</strain>
    </source>
</reference>
<comment type="caution">
    <text evidence="1">The sequence shown here is derived from an EMBL/GenBank/DDBJ whole genome shotgun (WGS) entry which is preliminary data.</text>
</comment>
<gene>
    <name evidence="1" type="ORF">GCM10010515_58200</name>
</gene>
<organism evidence="1 2">
    <name type="scientific">Streptomyces fructofermentans</name>
    <dbReference type="NCBI Taxonomy" id="152141"/>
    <lineage>
        <taxon>Bacteria</taxon>
        <taxon>Bacillati</taxon>
        <taxon>Actinomycetota</taxon>
        <taxon>Actinomycetes</taxon>
        <taxon>Kitasatosporales</taxon>
        <taxon>Streptomycetaceae</taxon>
        <taxon>Streptomyces</taxon>
    </lineage>
</organism>
<name>A0A918U2T3_9ACTN</name>
<dbReference type="EMBL" id="BMWD01000024">
    <property type="protein sequence ID" value="GGX82905.1"/>
    <property type="molecule type" value="Genomic_DNA"/>
</dbReference>
<dbReference type="Proteomes" id="UP000645555">
    <property type="component" value="Unassembled WGS sequence"/>
</dbReference>
<dbReference type="AlphaFoldDB" id="A0A918U2T3"/>